<sequence>MIVPILDLSQAFDKEARSELILQLRDALLSVGFFYVTNVPIDDHPGLLQSLTSQATEFFALPSESKSRLSMANSPHFLGYSGFASEITANARDLREHIELATELPAPPKSTLTKEDEVWRNLEGPNQWPEPEQIPQFRPVVERYISETSKFARWFISLVAEALSLDPSAFDAFFKPNQQCKMKLVKYPESGAHPDGVHGCGAHRDSNFLTYLYQATPHVSLQIQDRLNSGAWVDVPPIPDTLVVAVGQTLEYITKGVCTATVHRVLAPEPGIGDRLSVPFFQTIDAACVASSLEIPEELLRLRDARTERGEKIGFQFAADGSKPVGWTVLLNRIKSHRDVAQRWYPELLAYVLAQV</sequence>
<reference evidence="7" key="1">
    <citation type="submission" date="2013-12" db="EMBL/GenBank/DDBJ databases">
        <authorList>
            <person name="Genoscope - CEA"/>
        </authorList>
    </citation>
    <scope>NUCLEOTIDE SEQUENCE</scope>
    <source>
        <strain evidence="7">CBS 1993</strain>
    </source>
</reference>
<dbReference type="InterPro" id="IPR026992">
    <property type="entry name" value="DIOX_N"/>
</dbReference>
<accession>W6MVI5</accession>
<keyword evidence="8" id="KW-1185">Reference proteome</keyword>
<organism evidence="7 8">
    <name type="scientific">Kuraishia capsulata CBS 1993</name>
    <dbReference type="NCBI Taxonomy" id="1382522"/>
    <lineage>
        <taxon>Eukaryota</taxon>
        <taxon>Fungi</taxon>
        <taxon>Dikarya</taxon>
        <taxon>Ascomycota</taxon>
        <taxon>Saccharomycotina</taxon>
        <taxon>Pichiomycetes</taxon>
        <taxon>Pichiales</taxon>
        <taxon>Pichiaceae</taxon>
        <taxon>Kuraishia</taxon>
    </lineage>
</organism>
<reference evidence="7" key="2">
    <citation type="submission" date="2014-02" db="EMBL/GenBank/DDBJ databases">
        <title>Complete DNA sequence of /Kuraishia capsulata/ illustrates novel genomic features among budding yeasts (/Saccharomycotina/).</title>
        <authorList>
            <person name="Morales L."/>
            <person name="Noel B."/>
            <person name="Porcel B."/>
            <person name="Marcet-Houben M."/>
            <person name="Hullo M-F."/>
            <person name="Sacerdot C."/>
            <person name="Tekaia F."/>
            <person name="Leh-Louis V."/>
            <person name="Despons L."/>
            <person name="Khanna V."/>
            <person name="Aury J-M."/>
            <person name="Barbe V."/>
            <person name="Couloux A."/>
            <person name="Labadie K."/>
            <person name="Pelletier E."/>
            <person name="Souciet J-L."/>
            <person name="Boekhout T."/>
            <person name="Gabaldon T."/>
            <person name="Wincker P."/>
            <person name="Dujon B."/>
        </authorList>
    </citation>
    <scope>NUCLEOTIDE SEQUENCE</scope>
    <source>
        <strain evidence="7">CBS 1993</strain>
    </source>
</reference>
<name>W6MVI5_9ASCO</name>
<dbReference type="STRING" id="1382522.W6MVI5"/>
<evidence type="ECO:0000256" key="5">
    <source>
        <dbReference type="RuleBase" id="RU003682"/>
    </source>
</evidence>
<dbReference type="PANTHER" id="PTHR10209">
    <property type="entry name" value="OXIDOREDUCTASE, 2OG-FE II OXYGENASE FAMILY PROTEIN"/>
    <property type="match status" value="1"/>
</dbReference>
<comment type="similarity">
    <text evidence="1 5">Belongs to the iron/ascorbate-dependent oxidoreductase family.</text>
</comment>
<dbReference type="AlphaFoldDB" id="W6MVI5"/>
<dbReference type="RefSeq" id="XP_022458316.1">
    <property type="nucleotide sequence ID" value="XM_022602519.1"/>
</dbReference>
<evidence type="ECO:0000256" key="1">
    <source>
        <dbReference type="ARBA" id="ARBA00008056"/>
    </source>
</evidence>
<dbReference type="InterPro" id="IPR027443">
    <property type="entry name" value="IPNS-like_sf"/>
</dbReference>
<evidence type="ECO:0000313" key="7">
    <source>
        <dbReference type="EMBL" id="CDK26310.1"/>
    </source>
</evidence>
<keyword evidence="4 5" id="KW-0408">Iron</keyword>
<evidence type="ECO:0000313" key="8">
    <source>
        <dbReference type="Proteomes" id="UP000019384"/>
    </source>
</evidence>
<gene>
    <name evidence="7" type="ORF">KUCA_T00002281001</name>
</gene>
<dbReference type="Pfam" id="PF14226">
    <property type="entry name" value="DIOX_N"/>
    <property type="match status" value="1"/>
</dbReference>
<dbReference type="InterPro" id="IPR005123">
    <property type="entry name" value="Oxoglu/Fe-dep_dioxygenase_dom"/>
</dbReference>
<dbReference type="HOGENOM" id="CLU_010119_1_1_1"/>
<dbReference type="PROSITE" id="PS51471">
    <property type="entry name" value="FE2OG_OXY"/>
    <property type="match status" value="1"/>
</dbReference>
<dbReference type="EMBL" id="HG793127">
    <property type="protein sequence ID" value="CDK26310.1"/>
    <property type="molecule type" value="Genomic_DNA"/>
</dbReference>
<dbReference type="PANTHER" id="PTHR10209:SF812">
    <property type="entry name" value="2OG-FE(II) OXYGENASE FAMILY, PUTATIVE (AFU_ORTHOLOGUE AFUA_3G14880)-RELATED"/>
    <property type="match status" value="1"/>
</dbReference>
<evidence type="ECO:0000256" key="3">
    <source>
        <dbReference type="ARBA" id="ARBA00023002"/>
    </source>
</evidence>
<evidence type="ECO:0000256" key="2">
    <source>
        <dbReference type="ARBA" id="ARBA00022723"/>
    </source>
</evidence>
<proteinExistence type="inferred from homology"/>
<dbReference type="Proteomes" id="UP000019384">
    <property type="component" value="Unassembled WGS sequence"/>
</dbReference>
<dbReference type="Gene3D" id="2.60.120.330">
    <property type="entry name" value="B-lactam Antibiotic, Isopenicillin N Synthase, Chain"/>
    <property type="match status" value="1"/>
</dbReference>
<keyword evidence="2 5" id="KW-0479">Metal-binding</keyword>
<evidence type="ECO:0000256" key="4">
    <source>
        <dbReference type="ARBA" id="ARBA00023004"/>
    </source>
</evidence>
<dbReference type="InterPro" id="IPR044861">
    <property type="entry name" value="IPNS-like_FE2OG_OXY"/>
</dbReference>
<feature type="domain" description="Fe2OG dioxygenase" evidence="6">
    <location>
        <begin position="176"/>
        <end position="284"/>
    </location>
</feature>
<protein>
    <recommendedName>
        <fullName evidence="6">Fe2OG dioxygenase domain-containing protein</fullName>
    </recommendedName>
</protein>
<dbReference type="OrthoDB" id="288590at2759"/>
<dbReference type="SUPFAM" id="SSF51197">
    <property type="entry name" value="Clavaminate synthase-like"/>
    <property type="match status" value="1"/>
</dbReference>
<evidence type="ECO:0000259" key="6">
    <source>
        <dbReference type="PROSITE" id="PS51471"/>
    </source>
</evidence>
<keyword evidence="3 5" id="KW-0560">Oxidoreductase</keyword>
<dbReference type="GO" id="GO:0016491">
    <property type="term" value="F:oxidoreductase activity"/>
    <property type="evidence" value="ECO:0007669"/>
    <property type="project" value="UniProtKB-KW"/>
</dbReference>
<dbReference type="Pfam" id="PF03171">
    <property type="entry name" value="2OG-FeII_Oxy"/>
    <property type="match status" value="1"/>
</dbReference>
<dbReference type="GeneID" id="34519704"/>
<dbReference type="GO" id="GO:0044283">
    <property type="term" value="P:small molecule biosynthetic process"/>
    <property type="evidence" value="ECO:0007669"/>
    <property type="project" value="UniProtKB-ARBA"/>
</dbReference>
<dbReference type="GO" id="GO:0046872">
    <property type="term" value="F:metal ion binding"/>
    <property type="evidence" value="ECO:0007669"/>
    <property type="project" value="UniProtKB-KW"/>
</dbReference>